<dbReference type="KEGG" id="ppd:Ppro_3823"/>
<keyword evidence="2" id="KW-1185">Reference proteome</keyword>
<sequence>MLGTANRESGYRRKSTYTRFKAQTGKGKIIEPVATPVATSPPSFLSLPNIPKSVPRLYEFDTASTCVANIALHLLDLGVVTESEAIMPLQDIVKQSLNRWCRSKTKDLECFSPILMVSDTFAGIGGYAVDADTVLEQESITPETSIVALGITFDNTKCFTLKDKCDTLHTVEPDFIEFVIQKLYHSLCVMFAVTPELAHDTADMFYWDCYDDSDEEPYVTKEEFYKIIPEWVANPTYKEGWVKEFDRCLEHDNENIRKIAQHILTWQDIEHTRKSDVLPYYPDQVSDDGCTTIQNGTWISWDENELFDRIIDDWGEYHYQTSTTDLNNFFVVPATKQGIEKGLTLLEYYFVRLEWADKLLRLVGKIR</sequence>
<dbReference type="EMBL" id="CP000483">
    <property type="protein sequence ID" value="ABL01411.1"/>
    <property type="molecule type" value="Genomic_DNA"/>
</dbReference>
<keyword evidence="1" id="KW-0614">Plasmid</keyword>
<dbReference type="RefSeq" id="WP_011733930.1">
    <property type="nucleotide sequence ID" value="NC_008607.1"/>
</dbReference>
<evidence type="ECO:0008006" key="3">
    <source>
        <dbReference type="Google" id="ProtNLM"/>
    </source>
</evidence>
<protein>
    <recommendedName>
        <fullName evidence="3">PRTRC system protein F</fullName>
    </recommendedName>
</protein>
<dbReference type="AlphaFoldDB" id="A0R7U6"/>
<dbReference type="Proteomes" id="UP000006732">
    <property type="component" value="Plasmid pPRO1"/>
</dbReference>
<reference evidence="1 2" key="1">
    <citation type="submission" date="2006-10" db="EMBL/GenBank/DDBJ databases">
        <title>Complete sequence of plasmid pPRO1 of Pelobacter propionicus DSM 2379.</title>
        <authorList>
            <consortium name="US DOE Joint Genome Institute"/>
            <person name="Copeland A."/>
            <person name="Lucas S."/>
            <person name="Lapidus A."/>
            <person name="Barry K."/>
            <person name="Detter J.C."/>
            <person name="Glavina del Rio T."/>
            <person name="Hammon N."/>
            <person name="Israni S."/>
            <person name="Dalin E."/>
            <person name="Tice H."/>
            <person name="Pitluck S."/>
            <person name="Saunders E."/>
            <person name="Brettin T."/>
            <person name="Bruce D."/>
            <person name="Han C."/>
            <person name="Tapia R."/>
            <person name="Schmutz J."/>
            <person name="Larimer F."/>
            <person name="Land M."/>
            <person name="Hauser L."/>
            <person name="Kyrpides N."/>
            <person name="Kim E."/>
            <person name="Lovley D."/>
            <person name="Richardson P."/>
        </authorList>
    </citation>
    <scope>NUCLEOTIDE SEQUENCE [LARGE SCALE GENOMIC DNA]</scope>
    <source>
        <strain evidence="2">DSM 2379 / NBRC 103807 / OttBd1</strain>
        <plasmid evidence="2">Plasmid pPRO1</plasmid>
    </source>
</reference>
<evidence type="ECO:0000313" key="1">
    <source>
        <dbReference type="EMBL" id="ABL01411.1"/>
    </source>
</evidence>
<organism evidence="1 2">
    <name type="scientific">Pelobacter propionicus (strain DSM 2379 / NBRC 103807 / OttBd1)</name>
    <dbReference type="NCBI Taxonomy" id="338966"/>
    <lineage>
        <taxon>Bacteria</taxon>
        <taxon>Pseudomonadati</taxon>
        <taxon>Thermodesulfobacteriota</taxon>
        <taxon>Desulfuromonadia</taxon>
        <taxon>Desulfuromonadales</taxon>
        <taxon>Desulfuromonadaceae</taxon>
        <taxon>Pelobacter</taxon>
    </lineage>
</organism>
<dbReference type="HOGENOM" id="CLU_754093_0_0_7"/>
<evidence type="ECO:0000313" key="2">
    <source>
        <dbReference type="Proteomes" id="UP000006732"/>
    </source>
</evidence>
<gene>
    <name evidence="1" type="ordered locus">Ppro_3823</name>
</gene>
<proteinExistence type="predicted"/>
<geneLocation type="plasmid" evidence="1 2">
    <name>pPRO1</name>
</geneLocation>
<accession>A0R7U6</accession>
<name>A0R7U6_PELPD</name>